<dbReference type="Pfam" id="PF00046">
    <property type="entry name" value="Homeodomain"/>
    <property type="match status" value="1"/>
</dbReference>
<dbReference type="InterPro" id="IPR006634">
    <property type="entry name" value="TLC-dom"/>
</dbReference>
<evidence type="ECO:0000256" key="14">
    <source>
        <dbReference type="SAM" id="MobiDB-lite"/>
    </source>
</evidence>
<evidence type="ECO:0000256" key="1">
    <source>
        <dbReference type="ARBA" id="ARBA00004477"/>
    </source>
</evidence>
<dbReference type="InterPro" id="IPR016439">
    <property type="entry name" value="Lag1/Lac1-like"/>
</dbReference>
<feature type="transmembrane region" description="Helical" evidence="15">
    <location>
        <begin position="184"/>
        <end position="202"/>
    </location>
</feature>
<keyword evidence="8" id="KW-0443">Lipid metabolism</keyword>
<evidence type="ECO:0000256" key="11">
    <source>
        <dbReference type="PROSITE-ProRule" id="PRU00108"/>
    </source>
</evidence>
<keyword evidence="11 13" id="KW-0539">Nucleus</keyword>
<dbReference type="UniPathway" id="UPA00222"/>
<dbReference type="GO" id="GO:0046513">
    <property type="term" value="P:ceramide biosynthetic process"/>
    <property type="evidence" value="ECO:0007669"/>
    <property type="project" value="InterPro"/>
</dbReference>
<feature type="transmembrane region" description="Helical" evidence="15">
    <location>
        <begin position="267"/>
        <end position="286"/>
    </location>
</feature>
<evidence type="ECO:0000256" key="13">
    <source>
        <dbReference type="RuleBase" id="RU000682"/>
    </source>
</evidence>
<keyword evidence="7 15" id="KW-1133">Transmembrane helix</keyword>
<dbReference type="PIRSF" id="PIRSF005225">
    <property type="entry name" value="LAG1_LAC1"/>
    <property type="match status" value="1"/>
</dbReference>
<evidence type="ECO:0000256" key="4">
    <source>
        <dbReference type="ARBA" id="ARBA00022679"/>
    </source>
</evidence>
<evidence type="ECO:0000256" key="8">
    <source>
        <dbReference type="ARBA" id="ARBA00023098"/>
    </source>
</evidence>
<gene>
    <name evidence="18" type="primary">ORF77688</name>
</gene>
<reference evidence="18" key="1">
    <citation type="submission" date="2014-12" db="EMBL/GenBank/DDBJ databases">
        <title>Insight into the proteome of Arion vulgaris.</title>
        <authorList>
            <person name="Aradska J."/>
            <person name="Bulat T."/>
            <person name="Smidak R."/>
            <person name="Sarate P."/>
            <person name="Gangsoo J."/>
            <person name="Sialana F."/>
            <person name="Bilban M."/>
            <person name="Lubec G."/>
        </authorList>
    </citation>
    <scope>NUCLEOTIDE SEQUENCE</scope>
    <source>
        <tissue evidence="18">Skin</tissue>
    </source>
</reference>
<dbReference type="GO" id="GO:0050291">
    <property type="term" value="F:sphingosine N-acyltransferase activity"/>
    <property type="evidence" value="ECO:0007669"/>
    <property type="project" value="InterPro"/>
</dbReference>
<keyword evidence="5 12" id="KW-0812">Transmembrane</keyword>
<protein>
    <recommendedName>
        <fullName evidence="19">TLC domain-containing protein</fullName>
    </recommendedName>
</protein>
<feature type="domain" description="Homeobox" evidence="16">
    <location>
        <begin position="89"/>
        <end position="132"/>
    </location>
</feature>
<evidence type="ECO:0000259" key="17">
    <source>
        <dbReference type="PROSITE" id="PS50922"/>
    </source>
</evidence>
<dbReference type="PROSITE" id="PS50922">
    <property type="entry name" value="TLC"/>
    <property type="match status" value="1"/>
</dbReference>
<dbReference type="SMART" id="SM00389">
    <property type="entry name" value="HOX"/>
    <property type="match status" value="1"/>
</dbReference>
<evidence type="ECO:0000256" key="15">
    <source>
        <dbReference type="SAM" id="Phobius"/>
    </source>
</evidence>
<keyword evidence="9 12" id="KW-0472">Membrane</keyword>
<evidence type="ECO:0000256" key="10">
    <source>
        <dbReference type="ARBA" id="ARBA00049036"/>
    </source>
</evidence>
<evidence type="ECO:0000256" key="6">
    <source>
        <dbReference type="ARBA" id="ARBA00022824"/>
    </source>
</evidence>
<keyword evidence="11 13" id="KW-0371">Homeobox</keyword>
<dbReference type="PROSITE" id="PS50071">
    <property type="entry name" value="HOMEOBOX_2"/>
    <property type="match status" value="1"/>
</dbReference>
<feature type="domain" description="TLC" evidence="17">
    <location>
        <begin position="135"/>
        <end position="341"/>
    </location>
</feature>
<dbReference type="SMART" id="SM00724">
    <property type="entry name" value="TLC"/>
    <property type="match status" value="1"/>
</dbReference>
<dbReference type="PANTHER" id="PTHR12560">
    <property type="entry name" value="LONGEVITY ASSURANCE FACTOR 1 LAG1"/>
    <property type="match status" value="1"/>
</dbReference>
<organism evidence="18">
    <name type="scientific">Arion vulgaris</name>
    <dbReference type="NCBI Taxonomy" id="1028688"/>
    <lineage>
        <taxon>Eukaryota</taxon>
        <taxon>Metazoa</taxon>
        <taxon>Spiralia</taxon>
        <taxon>Lophotrochozoa</taxon>
        <taxon>Mollusca</taxon>
        <taxon>Gastropoda</taxon>
        <taxon>Heterobranchia</taxon>
        <taxon>Euthyneura</taxon>
        <taxon>Panpulmonata</taxon>
        <taxon>Eupulmonata</taxon>
        <taxon>Stylommatophora</taxon>
        <taxon>Helicina</taxon>
        <taxon>Arionoidea</taxon>
        <taxon>Arionidae</taxon>
        <taxon>Arion</taxon>
    </lineage>
</organism>
<evidence type="ECO:0000256" key="5">
    <source>
        <dbReference type="ARBA" id="ARBA00022692"/>
    </source>
</evidence>
<keyword evidence="4" id="KW-0808">Transferase</keyword>
<proteinExistence type="predicted"/>
<dbReference type="InterPro" id="IPR001356">
    <property type="entry name" value="HD"/>
</dbReference>
<evidence type="ECO:0000256" key="2">
    <source>
        <dbReference type="ARBA" id="ARBA00004760"/>
    </source>
</evidence>
<feature type="DNA-binding region" description="Homeobox" evidence="11">
    <location>
        <begin position="91"/>
        <end position="133"/>
    </location>
</feature>
<dbReference type="CDD" id="cd00086">
    <property type="entry name" value="homeodomain"/>
    <property type="match status" value="1"/>
</dbReference>
<feature type="non-terminal residue" evidence="18">
    <location>
        <position position="1"/>
    </location>
</feature>
<evidence type="ECO:0000256" key="9">
    <source>
        <dbReference type="ARBA" id="ARBA00023136"/>
    </source>
</evidence>
<dbReference type="AlphaFoldDB" id="A0A0B6ZRT2"/>
<dbReference type="GO" id="GO:0005789">
    <property type="term" value="C:endoplasmic reticulum membrane"/>
    <property type="evidence" value="ECO:0007669"/>
    <property type="project" value="UniProtKB-SubCell"/>
</dbReference>
<feature type="transmembrane region" description="Helical" evidence="15">
    <location>
        <begin position="140"/>
        <end position="159"/>
    </location>
</feature>
<comment type="subcellular location">
    <subcellularLocation>
        <location evidence="1">Endoplasmic reticulum membrane</location>
        <topology evidence="1">Multi-pass membrane protein</topology>
    </subcellularLocation>
    <subcellularLocation>
        <location evidence="11 13">Nucleus</location>
    </subcellularLocation>
</comment>
<evidence type="ECO:0000256" key="12">
    <source>
        <dbReference type="PROSITE-ProRule" id="PRU00205"/>
    </source>
</evidence>
<keyword evidence="11 13" id="KW-0238">DNA-binding</keyword>
<evidence type="ECO:0000313" key="18">
    <source>
        <dbReference type="EMBL" id="CEK71288.1"/>
    </source>
</evidence>
<feature type="region of interest" description="Disordered" evidence="14">
    <location>
        <begin position="351"/>
        <end position="397"/>
    </location>
</feature>
<dbReference type="EMBL" id="HACG01024423">
    <property type="protein sequence ID" value="CEK71288.1"/>
    <property type="molecule type" value="Transcribed_RNA"/>
</dbReference>
<accession>A0A0B6ZRT2</accession>
<sequence length="397" mass="46360">TIMAELWRAVYEIVWAKSFWLPGNYTWDDLKNKDDGIYHPQTIDLLVPVYLSFVVYLVRFLLDRCVFGPLGHSFGLKHAVKKVTPNPILESSFKQKRSPSNEAIQALSKQTDLSIRQVERWFRIRRNQDRTPVFKKFLESAWRCLFYFVIFWYGVYLHLDKTWFYDTASAWKGWPHQNVTDDVYWYYMVEGAFYISLLFSLFTDNKRKDFTQMVVHHVATLLLMGLSWISNFVRVGTLVLVVHDAVDSWMEAAKVAKYIGYDKACEILFFIFMVVWVLTRMIIFPFRIIRSTLFDALEALNDPTVGYLTMYSVYNILLCTLQVLHIIWFYYICLIASDAFRGQMQKDSRSSLESASESEGGKSQEGIENNISHSRSEKESAINSLNGVIRARPKNTS</sequence>
<comment type="pathway">
    <text evidence="2">Lipid metabolism; sphingolipid metabolism.</text>
</comment>
<comment type="catalytic activity">
    <reaction evidence="10">
        <text>sphinganine + octadecanoyl-CoA = N-(octadecanoyl)-sphinganine + CoA + H(+)</text>
        <dbReference type="Rhea" id="RHEA:36547"/>
        <dbReference type="ChEBI" id="CHEBI:15378"/>
        <dbReference type="ChEBI" id="CHEBI:57287"/>
        <dbReference type="ChEBI" id="CHEBI:57394"/>
        <dbReference type="ChEBI" id="CHEBI:57817"/>
        <dbReference type="ChEBI" id="CHEBI:67033"/>
    </reaction>
    <physiologicalReaction direction="left-to-right" evidence="10">
        <dbReference type="Rhea" id="RHEA:36548"/>
    </physiologicalReaction>
</comment>
<evidence type="ECO:0000259" key="16">
    <source>
        <dbReference type="PROSITE" id="PS50071"/>
    </source>
</evidence>
<dbReference type="Pfam" id="PF03798">
    <property type="entry name" value="TRAM_LAG1_CLN8"/>
    <property type="match status" value="1"/>
</dbReference>
<evidence type="ECO:0000256" key="3">
    <source>
        <dbReference type="ARBA" id="ARBA00004991"/>
    </source>
</evidence>
<dbReference type="SUPFAM" id="SSF46689">
    <property type="entry name" value="Homeodomain-like"/>
    <property type="match status" value="1"/>
</dbReference>
<feature type="transmembrane region" description="Helical" evidence="15">
    <location>
        <begin position="307"/>
        <end position="331"/>
    </location>
</feature>
<dbReference type="PANTHER" id="PTHR12560:SF0">
    <property type="entry name" value="LD18904P"/>
    <property type="match status" value="1"/>
</dbReference>
<evidence type="ECO:0000256" key="7">
    <source>
        <dbReference type="ARBA" id="ARBA00022989"/>
    </source>
</evidence>
<evidence type="ECO:0008006" key="19">
    <source>
        <dbReference type="Google" id="ProtNLM"/>
    </source>
</evidence>
<comment type="pathway">
    <text evidence="3">Sphingolipid metabolism.</text>
</comment>
<dbReference type="GO" id="GO:0005634">
    <property type="term" value="C:nucleus"/>
    <property type="evidence" value="ECO:0007669"/>
    <property type="project" value="UniProtKB-SubCell"/>
</dbReference>
<dbReference type="InterPro" id="IPR009057">
    <property type="entry name" value="Homeodomain-like_sf"/>
</dbReference>
<keyword evidence="6" id="KW-0256">Endoplasmic reticulum</keyword>
<dbReference type="GO" id="GO:0003677">
    <property type="term" value="F:DNA binding"/>
    <property type="evidence" value="ECO:0007669"/>
    <property type="project" value="UniProtKB-UniRule"/>
</dbReference>
<dbReference type="FunFam" id="1.10.10.60:FF:000020">
    <property type="entry name" value="Ceramide synthase 5"/>
    <property type="match status" value="1"/>
</dbReference>
<dbReference type="Gene3D" id="1.10.10.60">
    <property type="entry name" value="Homeodomain-like"/>
    <property type="match status" value="1"/>
</dbReference>
<name>A0A0B6ZRT2_9EUPU</name>